<dbReference type="EMBL" id="AUZM01000017">
    <property type="protein sequence ID" value="ERT07868.1"/>
    <property type="molecule type" value="Genomic_DNA"/>
</dbReference>
<dbReference type="InterPro" id="IPR036938">
    <property type="entry name" value="PAP2/HPO_sf"/>
</dbReference>
<evidence type="ECO:0000259" key="3">
    <source>
        <dbReference type="Pfam" id="PF22778"/>
    </source>
</evidence>
<evidence type="ECO:0000259" key="2">
    <source>
        <dbReference type="Pfam" id="PF21167"/>
    </source>
</evidence>
<dbReference type="InterPro" id="IPR052559">
    <property type="entry name" value="V-haloperoxidase"/>
</dbReference>
<evidence type="ECO:0000313" key="4">
    <source>
        <dbReference type="EMBL" id="ERT07868.1"/>
    </source>
</evidence>
<dbReference type="InterPro" id="IPR001343">
    <property type="entry name" value="Hemolysn_Ca-bd"/>
</dbReference>
<dbReference type="Pfam" id="PF22778">
    <property type="entry name" value="VCPO_2nd"/>
    <property type="match status" value="1"/>
</dbReference>
<dbReference type="InterPro" id="IPR018511">
    <property type="entry name" value="Hemolysin-typ_Ca-bd_CS"/>
</dbReference>
<protein>
    <submittedName>
        <fullName evidence="4">Hemolysin-type calcium-binding repeat family protein</fullName>
    </submittedName>
</protein>
<gene>
    <name evidence="4" type="ORF">M595_2166</name>
</gene>
<reference evidence="4 5" key="1">
    <citation type="journal article" date="2013" name="Front. Microbiol.">
        <title>Comparative genomic analyses of the cyanobacterium, Lyngbya aestuarii BL J, a powerful hydrogen producer.</title>
        <authorList>
            <person name="Kothari A."/>
            <person name="Vaughn M."/>
            <person name="Garcia-Pichel F."/>
        </authorList>
    </citation>
    <scope>NUCLEOTIDE SEQUENCE [LARGE SCALE GENOMIC DNA]</scope>
    <source>
        <strain evidence="4 5">BL J</strain>
    </source>
</reference>
<dbReference type="InterPro" id="IPR055161">
    <property type="entry name" value="NapH1-like_2nd"/>
</dbReference>
<dbReference type="PATRIC" id="fig|1348334.3.peg.2101"/>
<dbReference type="InterPro" id="IPR049283">
    <property type="entry name" value="DUF6851"/>
</dbReference>
<dbReference type="Gene3D" id="1.10.606.10">
    <property type="entry name" value="Vanadium-containing Chloroperoxidase, domain 2"/>
    <property type="match status" value="1"/>
</dbReference>
<comment type="caution">
    <text evidence="4">The sequence shown here is derived from an EMBL/GenBank/DDBJ whole genome shotgun (WGS) entry which is preliminary data.</text>
</comment>
<sequence length="712" mass="76192">MSTSESQTNSVELLLDPNTQLVNINDPSPTISVMWDQAAQQAVTETKVGPTVGSRAYSMVHTAMFDAWAAYDPTAIATQLGDQLQRPEAENTDAHKTEAMSYSAYRVLTDLFPEQVEIFDQLMADLGFDPNNTTSDTTTAAGIGNVSANALLEFRQQDGSNQLNDYANTTDYQAVNTPEQLVDIAAWTPEHIPVDDHNAPLQEYLTPQWGDVIPFGLDSGDQLRPEAPEPFLLVEAEVDLEARTITLADGAVVDINRDIVGTIINPEFIAQAEQVVETSANLTDEQKLIAEFWEDGGGTSFPPGTWMTFGQYTSAQNDHSLDQDAKLFFGLGNAVFDAGVATWEAKTHYNYTRPVRLVRELGELGLIGEFNEELGGYAVEAWAGPEEGTQTILATDFTTYQTPGSHVSPPFAEYVSGHSTFSASAATILELATGSDNFGASVTFEPGQSRFEPNFTPQQDVTLAWDTFSEAADEAGLSRLYGGIHFEDGDLNGRTLGQDVATEVFEQAQFYIEGGQEQNILFGSRDADELVGTEISEKLYGRSGDDTLAGGLGDDQLFGGDGDDILRGDRNHRSPGGSVGGDDILSGGFGNDRLGGKGGNDTLYGDQGDDQLWGDHGDDLLWGGLGNDTVTGGQGNDTFVVGVGQGTDLIADFNIGKDLIGLVNGLEVSQLSFNVNGNSTEVLFGDETLAIVDGVTASLAPTDFVAVVYSAT</sequence>
<dbReference type="PROSITE" id="PS00330">
    <property type="entry name" value="HEMOLYSIN_CALCIUM"/>
    <property type="match status" value="2"/>
</dbReference>
<evidence type="ECO:0000313" key="5">
    <source>
        <dbReference type="Proteomes" id="UP000017127"/>
    </source>
</evidence>
<dbReference type="AlphaFoldDB" id="U7QIY8"/>
<keyword evidence="5" id="KW-1185">Reference proteome</keyword>
<dbReference type="Pfam" id="PF21167">
    <property type="entry name" value="DUF6851"/>
    <property type="match status" value="1"/>
</dbReference>
<dbReference type="CDD" id="cd03398">
    <property type="entry name" value="PAP2_haloperoxidase"/>
    <property type="match status" value="1"/>
</dbReference>
<dbReference type="OrthoDB" id="518237at2"/>
<evidence type="ECO:0000256" key="1">
    <source>
        <dbReference type="SAM" id="MobiDB-lite"/>
    </source>
</evidence>
<feature type="domain" description="Vanadium-dependent haloperoxidase NapH1-like second helical-bundle" evidence="3">
    <location>
        <begin position="327"/>
        <end position="498"/>
    </location>
</feature>
<dbReference type="PRINTS" id="PR00313">
    <property type="entry name" value="CABNDNGRPT"/>
</dbReference>
<dbReference type="PANTHER" id="PTHR34599:SF2">
    <property type="entry name" value="TRAF-TYPE DOMAIN-CONTAINING PROTEIN"/>
    <property type="match status" value="1"/>
</dbReference>
<proteinExistence type="predicted"/>
<dbReference type="Gene3D" id="2.150.10.10">
    <property type="entry name" value="Serralysin-like metalloprotease, C-terminal"/>
    <property type="match status" value="1"/>
</dbReference>
<organism evidence="4 5">
    <name type="scientific">Lyngbya aestuarii BL J</name>
    <dbReference type="NCBI Taxonomy" id="1348334"/>
    <lineage>
        <taxon>Bacteria</taxon>
        <taxon>Bacillati</taxon>
        <taxon>Cyanobacteriota</taxon>
        <taxon>Cyanophyceae</taxon>
        <taxon>Oscillatoriophycideae</taxon>
        <taxon>Oscillatoriales</taxon>
        <taxon>Microcoleaceae</taxon>
        <taxon>Lyngbya</taxon>
    </lineage>
</organism>
<dbReference type="Gene3D" id="1.20.144.10">
    <property type="entry name" value="Phosphatidic acid phosphatase type 2/haloperoxidase"/>
    <property type="match status" value="1"/>
</dbReference>
<dbReference type="Pfam" id="PF00353">
    <property type="entry name" value="HemolysinCabind"/>
    <property type="match status" value="2"/>
</dbReference>
<feature type="region of interest" description="Disordered" evidence="1">
    <location>
        <begin position="560"/>
        <end position="591"/>
    </location>
</feature>
<name>U7QIY8_9CYAN</name>
<accession>U7QIY8</accession>
<dbReference type="RefSeq" id="WP_023066024.1">
    <property type="nucleotide sequence ID" value="NZ_AUZM01000017.1"/>
</dbReference>
<dbReference type="InterPro" id="IPR016119">
    <property type="entry name" value="Br/Cl_peroxidase_C"/>
</dbReference>
<dbReference type="InterPro" id="IPR011049">
    <property type="entry name" value="Serralysin-like_metalloprot_C"/>
</dbReference>
<dbReference type="SUPFAM" id="SSF48317">
    <property type="entry name" value="Acid phosphatase/Vanadium-dependent haloperoxidase"/>
    <property type="match status" value="1"/>
</dbReference>
<dbReference type="PANTHER" id="PTHR34599">
    <property type="entry name" value="PEROXIDASE-RELATED"/>
    <property type="match status" value="1"/>
</dbReference>
<dbReference type="Proteomes" id="UP000017127">
    <property type="component" value="Unassembled WGS sequence"/>
</dbReference>
<dbReference type="GO" id="GO:0004601">
    <property type="term" value="F:peroxidase activity"/>
    <property type="evidence" value="ECO:0007669"/>
    <property type="project" value="InterPro"/>
</dbReference>
<feature type="domain" description="DUF6851" evidence="2">
    <location>
        <begin position="59"/>
        <end position="189"/>
    </location>
</feature>
<dbReference type="GO" id="GO:0005509">
    <property type="term" value="F:calcium ion binding"/>
    <property type="evidence" value="ECO:0007669"/>
    <property type="project" value="InterPro"/>
</dbReference>
<dbReference type="SUPFAM" id="SSF51120">
    <property type="entry name" value="beta-Roll"/>
    <property type="match status" value="2"/>
</dbReference>